<dbReference type="Pfam" id="PF11709">
    <property type="entry name" value="Mit_ribos_Mrp51"/>
    <property type="match status" value="1"/>
</dbReference>
<organism evidence="2 3">
    <name type="scientific">Syncephalastrum racemosum</name>
    <name type="common">Filamentous fungus</name>
    <dbReference type="NCBI Taxonomy" id="13706"/>
    <lineage>
        <taxon>Eukaryota</taxon>
        <taxon>Fungi</taxon>
        <taxon>Fungi incertae sedis</taxon>
        <taxon>Mucoromycota</taxon>
        <taxon>Mucoromycotina</taxon>
        <taxon>Mucoromycetes</taxon>
        <taxon>Mucorales</taxon>
        <taxon>Syncephalastraceae</taxon>
        <taxon>Syncephalastrum</taxon>
    </lineage>
</organism>
<dbReference type="OMA" id="CAKRAPE"/>
<comment type="caution">
    <text evidence="2">The sequence shown here is derived from an EMBL/GenBank/DDBJ whole genome shotgun (WGS) entry which is preliminary data.</text>
</comment>
<reference evidence="2 3" key="1">
    <citation type="submission" date="2016-07" db="EMBL/GenBank/DDBJ databases">
        <title>Pervasive Adenine N6-methylation of Active Genes in Fungi.</title>
        <authorList>
            <consortium name="DOE Joint Genome Institute"/>
            <person name="Mondo S.J."/>
            <person name="Dannebaum R.O."/>
            <person name="Kuo R.C."/>
            <person name="Labutti K."/>
            <person name="Haridas S."/>
            <person name="Kuo A."/>
            <person name="Salamov A."/>
            <person name="Ahrendt S.R."/>
            <person name="Lipzen A."/>
            <person name="Sullivan W."/>
            <person name="Andreopoulos W.B."/>
            <person name="Clum A."/>
            <person name="Lindquist E."/>
            <person name="Daum C."/>
            <person name="Ramamoorthy G.K."/>
            <person name="Gryganskyi A."/>
            <person name="Culley D."/>
            <person name="Magnuson J.K."/>
            <person name="James T.Y."/>
            <person name="O'Malley M.A."/>
            <person name="Stajich J.E."/>
            <person name="Spatafora J.W."/>
            <person name="Visel A."/>
            <person name="Grigoriev I.V."/>
        </authorList>
    </citation>
    <scope>NUCLEOTIDE SEQUENCE [LARGE SCALE GENOMIC DNA]</scope>
    <source>
        <strain evidence="2 3">NRRL 2496</strain>
    </source>
</reference>
<feature type="compositionally biased region" description="Basic and acidic residues" evidence="1">
    <location>
        <begin position="266"/>
        <end position="281"/>
    </location>
</feature>
<proteinExistence type="predicted"/>
<dbReference type="InterPro" id="IPR016712">
    <property type="entry name" value="Rbsml_bS1m-like"/>
</dbReference>
<dbReference type="PANTHER" id="PTHR28058:SF1">
    <property type="entry name" value="SMALL RIBOSOMAL SUBUNIT PROTEIN BS1M"/>
    <property type="match status" value="1"/>
</dbReference>
<dbReference type="FunCoup" id="A0A1X2HPX0">
    <property type="interactions" value="36"/>
</dbReference>
<evidence type="ECO:0000313" key="2">
    <source>
        <dbReference type="EMBL" id="ORZ00946.1"/>
    </source>
</evidence>
<evidence type="ECO:0000313" key="3">
    <source>
        <dbReference type="Proteomes" id="UP000242180"/>
    </source>
</evidence>
<dbReference type="AlphaFoldDB" id="A0A1X2HPX0"/>
<protein>
    <submittedName>
        <fullName evidence="2">Uncharacterized protein</fullName>
    </submittedName>
</protein>
<dbReference type="OrthoDB" id="2735536at2759"/>
<dbReference type="Proteomes" id="UP000242180">
    <property type="component" value="Unassembled WGS sequence"/>
</dbReference>
<keyword evidence="3" id="KW-1185">Reference proteome</keyword>
<dbReference type="EMBL" id="MCGN01000002">
    <property type="protein sequence ID" value="ORZ00946.1"/>
    <property type="molecule type" value="Genomic_DNA"/>
</dbReference>
<dbReference type="PANTHER" id="PTHR28058">
    <property type="entry name" value="37S RIBOSOMAL PROTEIN MRP51, MITOCHONDRIAL"/>
    <property type="match status" value="1"/>
</dbReference>
<dbReference type="InParanoid" id="A0A1X2HPX0"/>
<evidence type="ECO:0000256" key="1">
    <source>
        <dbReference type="SAM" id="MobiDB-lite"/>
    </source>
</evidence>
<dbReference type="STRING" id="13706.A0A1X2HPX0"/>
<accession>A0A1X2HPX0</accession>
<feature type="region of interest" description="Disordered" evidence="1">
    <location>
        <begin position="246"/>
        <end position="281"/>
    </location>
</feature>
<gene>
    <name evidence="2" type="ORF">BCR43DRAFT_486087</name>
</gene>
<name>A0A1X2HPX0_SYNRA</name>
<sequence length="296" mass="33320">MDKTFAGLLRNSRLASYDRHLPQVYTTPAKRQRVGDWGVKRTLPRVIRSPTLTLEAMDTREHQTPWQSAANQVLFIRRWKENFGGSKVRQNEARAGTNVATMSGHEFRRYLRRVRKTRDAFQEQVVQKALVPEQVYDYLGVTFGKQQHVVVGPTYADLPAAGSVVKGRILNRVPHGYAVGVAGVVALLPSSSVIHMPNHNDRNVVHQFYIDSADIDAGGRPQVTVRLEPSSDVEGILRSINHLTRPTGAQQAAKDESPFATLSADDLFRQDDRTRPNPDHNELIKQFSLLNVQQKK</sequence>